<feature type="domain" description="GRF-type" evidence="5">
    <location>
        <begin position="11"/>
        <end position="51"/>
    </location>
</feature>
<dbReference type="AlphaFoldDB" id="A0A397XZK0"/>
<sequence>MDLGPGIPRNCQCGALTIVLTSGTSRNPGRKFYRCGAISGPNHVFKWLDEAHIEEFDVLASKQTMIINDLAQIKKDIVELKNDLGEIIQVIEQIRSKL</sequence>
<gene>
    <name evidence="6" type="ORF">BRARA_I03451</name>
</gene>
<dbReference type="EMBL" id="CM010636">
    <property type="protein sequence ID" value="RID46811.1"/>
    <property type="molecule type" value="Genomic_DNA"/>
</dbReference>
<evidence type="ECO:0000256" key="2">
    <source>
        <dbReference type="ARBA" id="ARBA00022771"/>
    </source>
</evidence>
<accession>A0A397XZK0</accession>
<dbReference type="Pfam" id="PF06839">
    <property type="entry name" value="Zn_ribbon_GRF"/>
    <property type="match status" value="1"/>
</dbReference>
<dbReference type="InterPro" id="IPR010666">
    <property type="entry name" value="Znf_GRF"/>
</dbReference>
<name>A0A397XZK0_BRACM</name>
<dbReference type="PROSITE" id="PS51999">
    <property type="entry name" value="ZF_GRF"/>
    <property type="match status" value="1"/>
</dbReference>
<keyword evidence="3" id="KW-0862">Zinc</keyword>
<dbReference type="GO" id="GO:0008270">
    <property type="term" value="F:zinc ion binding"/>
    <property type="evidence" value="ECO:0007669"/>
    <property type="project" value="UniProtKB-KW"/>
</dbReference>
<proteinExistence type="predicted"/>
<evidence type="ECO:0000313" key="6">
    <source>
        <dbReference type="EMBL" id="RID46811.1"/>
    </source>
</evidence>
<dbReference type="Proteomes" id="UP000264353">
    <property type="component" value="Chromosome A9"/>
</dbReference>
<dbReference type="PANTHER" id="PTHR33248">
    <property type="entry name" value="ZINC ION-BINDING PROTEIN"/>
    <property type="match status" value="1"/>
</dbReference>
<evidence type="ECO:0000259" key="5">
    <source>
        <dbReference type="PROSITE" id="PS51999"/>
    </source>
</evidence>
<evidence type="ECO:0000256" key="4">
    <source>
        <dbReference type="PROSITE-ProRule" id="PRU01343"/>
    </source>
</evidence>
<protein>
    <recommendedName>
        <fullName evidence="5">GRF-type domain-containing protein</fullName>
    </recommendedName>
</protein>
<keyword evidence="2 4" id="KW-0863">Zinc-finger</keyword>
<reference evidence="6 7" key="1">
    <citation type="submission" date="2018-06" db="EMBL/GenBank/DDBJ databases">
        <title>WGS assembly of Brassica rapa FPsc.</title>
        <authorList>
            <person name="Bowman J."/>
            <person name="Kohchi T."/>
            <person name="Yamato K."/>
            <person name="Jenkins J."/>
            <person name="Shu S."/>
            <person name="Ishizaki K."/>
            <person name="Yamaoka S."/>
            <person name="Nishihama R."/>
            <person name="Nakamura Y."/>
            <person name="Berger F."/>
            <person name="Adam C."/>
            <person name="Aki S."/>
            <person name="Althoff F."/>
            <person name="Araki T."/>
            <person name="Arteaga-Vazquez M."/>
            <person name="Balasubrmanian S."/>
            <person name="Bauer D."/>
            <person name="Boehm C."/>
            <person name="Briginshaw L."/>
            <person name="Caballero-Perez J."/>
            <person name="Catarino B."/>
            <person name="Chen F."/>
            <person name="Chiyoda S."/>
            <person name="Chovatia M."/>
            <person name="Davies K."/>
            <person name="Delmans M."/>
            <person name="Demura T."/>
            <person name="Dierschke T."/>
            <person name="Dolan L."/>
            <person name="Dorantes-Acosta A."/>
            <person name="Eklund D."/>
            <person name="Florent S."/>
            <person name="Flores-Sandoval E."/>
            <person name="Fujiyama A."/>
            <person name="Fukuzawa H."/>
            <person name="Galik B."/>
            <person name="Grimanelli D."/>
            <person name="Grimwood J."/>
            <person name="Grossniklaus U."/>
            <person name="Hamada T."/>
            <person name="Haseloff J."/>
            <person name="Hetherington A."/>
            <person name="Higo A."/>
            <person name="Hirakawa Y."/>
            <person name="Hundley H."/>
            <person name="Ikeda Y."/>
            <person name="Inoue K."/>
            <person name="Inoue S."/>
            <person name="Ishida S."/>
            <person name="Jia Q."/>
            <person name="Kakita M."/>
            <person name="Kanazawa T."/>
            <person name="Kawai Y."/>
            <person name="Kawashima T."/>
            <person name="Kennedy M."/>
            <person name="Kinose K."/>
            <person name="Kinoshita T."/>
            <person name="Kohara Y."/>
            <person name="Koide E."/>
            <person name="Komatsu K."/>
            <person name="Kopischke S."/>
            <person name="Kubo M."/>
            <person name="Kyozuka J."/>
            <person name="Lagercrantz U."/>
            <person name="Lin S."/>
            <person name="Lindquist E."/>
            <person name="Lipzen A."/>
            <person name="Lu C."/>
            <person name="Luna E."/>
            <person name="Martienssen R."/>
            <person name="Minamino N."/>
            <person name="Mizutani M."/>
            <person name="Mizutani M."/>
            <person name="Mochizuki N."/>
            <person name="Monte I."/>
            <person name="Mosher R."/>
            <person name="Nagasaki H."/>
            <person name="Nakagami H."/>
            <person name="Naramoto S."/>
            <person name="Nishitani K."/>
            <person name="Ohtani M."/>
            <person name="Okamoto T."/>
            <person name="Okumura M."/>
            <person name="Phillips J."/>
            <person name="Pollak B."/>
            <person name="Reinders A."/>
            <person name="Roevekamp M."/>
            <person name="Sano R."/>
            <person name="Sawa S."/>
            <person name="Schmid M."/>
            <person name="Shirakawa M."/>
            <person name="Solano R."/>
            <person name="Spunde A."/>
            <person name="Suetsugu N."/>
            <person name="Sugano S."/>
            <person name="Sugiyama A."/>
            <person name="Sun R."/>
            <person name="Suzuki Y."/>
            <person name="Takenaka M."/>
            <person name="Takezawa D."/>
            <person name="Tomogane H."/>
            <person name="Tsuzuki M."/>
            <person name="Ueda T."/>
            <person name="Umeda M."/>
            <person name="Ward J."/>
            <person name="Watanabe Y."/>
            <person name="Yazaki K."/>
            <person name="Yokoyama R."/>
            <person name="Yoshitake Y."/>
            <person name="Yotsui I."/>
            <person name="Zachgo S."/>
            <person name="Schmutz J."/>
        </authorList>
    </citation>
    <scope>NUCLEOTIDE SEQUENCE [LARGE SCALE GENOMIC DNA]</scope>
    <source>
        <strain evidence="7">cv. B-3</strain>
    </source>
</reference>
<organism evidence="6 7">
    <name type="scientific">Brassica campestris</name>
    <name type="common">Field mustard</name>
    <dbReference type="NCBI Taxonomy" id="3711"/>
    <lineage>
        <taxon>Eukaryota</taxon>
        <taxon>Viridiplantae</taxon>
        <taxon>Streptophyta</taxon>
        <taxon>Embryophyta</taxon>
        <taxon>Tracheophyta</taxon>
        <taxon>Spermatophyta</taxon>
        <taxon>Magnoliopsida</taxon>
        <taxon>eudicotyledons</taxon>
        <taxon>Gunneridae</taxon>
        <taxon>Pentapetalae</taxon>
        <taxon>rosids</taxon>
        <taxon>malvids</taxon>
        <taxon>Brassicales</taxon>
        <taxon>Brassicaceae</taxon>
        <taxon>Brassiceae</taxon>
        <taxon>Brassica</taxon>
    </lineage>
</organism>
<evidence type="ECO:0000256" key="3">
    <source>
        <dbReference type="ARBA" id="ARBA00022833"/>
    </source>
</evidence>
<evidence type="ECO:0000256" key="1">
    <source>
        <dbReference type="ARBA" id="ARBA00022723"/>
    </source>
</evidence>
<keyword evidence="1" id="KW-0479">Metal-binding</keyword>
<evidence type="ECO:0000313" key="7">
    <source>
        <dbReference type="Proteomes" id="UP000264353"/>
    </source>
</evidence>